<name>A0A1V8TNC7_9PEZI</name>
<sequence>MGILEVAQSHPILAFVAVSVALVAFYIATSTKQEYPKELPWVGKEGDGYFAVTKATIGSLTNMNAWLKQGYENYSKNGVSYIFPDFSGRHEIVIPSNKLRWLVDNPDNVASVQAAHYDLLQGDYAFTHELMVGDPFHERVIHKNLVRKMDGVIPDIADEVMTALDDTWGFDTAEWHDIKVYDNMMDIIARVSNRLFVGLPLCRNKDFLKHSAAFAIDVITMVALMPLIPRIFHPIVGRVLSIPNHYHYWRTKKHTMPIITKRLADIDRKAKDPDAKVDIPDDFITWSIYTAQKDGNQRELDPIMLSRRILPIEFAAIHTTTLTVAMVVFDLFSSDLAKGFVSGIREECEAALRANGGKWDKKSLTKLIRTDSAIRESMRVSNFATRGVARKVIAKEGLRFDEENFTAPYGSFISLNAHSRQHDPEIFVNPDEYDAFRFSRPREEYEAKHPDEQNTDEYVKMKNLSMISTGENHLTFGHGRHACPGRFLVQHELKILLAHVLANYEVKQLAVRPPNQWLGTAIVPPMKATISVRRRKDALQGTSAASLVDETAAQIEGFARPLWGLAPLLAGGGQYKNASLWTKGLIAGTDPKSPEFWGNMESLDQRMVESCPIGYTLAIAGSHFWDPLSTAERDNVAAWIGSMNDKEMPNTNWLWFRVFANLGLKANSAPYSADRIEADMNHLETFYRGDGWTNDGPAGYTQMDYYSGSFAIQYLQLLYAKLAAKDDPVRSKEFLRRAQLFALDFVHYQAPSGHSIPFGRSLTYRFATIAFWSAFAFASAEPPAPLTWGMIKGLVLHNLRWWSHQHHIFQSNGMLNIGYTYPNYYLAEPYNSPGSPYWCMLAFACLAQPESHPFWSSAEEAHPHTLSPSPLPIVKALKQPLHITVYSGGHTFLLSSGQTCHYPLKATQAKYGHFAYSASFGYSVPTGGYTLQQFCPESALALSDDGGEIWKMRREVDDAGIIEKERRPVLYSSMKPWRDVKVRTWLIPPTGEAPCWHVRVHHITTGRDLQSAEGGFAIYCMRSSDGRVITPLPASPSDTDQGTLVSGADALIVSRAGAAGVTDLLPAEGRRGGICDVDANSNLMESRTQVPTLCADLTAGEEMWFVSAVFALPAEAEGWKTKWRAEWEKRPKVPGWVEELVGGQQVVADGKGIESGKVLGVKGAGTNGAEAEA</sequence>
<proteinExistence type="predicted"/>
<keyword evidence="2" id="KW-0408">Iron</keyword>
<dbReference type="AlphaFoldDB" id="A0A1V8TNC7"/>
<protein>
    <recommendedName>
        <fullName evidence="8">Cytochrome P450</fullName>
    </recommendedName>
</protein>
<dbReference type="OrthoDB" id="5150166at2759"/>
<dbReference type="InterPro" id="IPR049349">
    <property type="entry name" value="DUF2264_N"/>
</dbReference>
<dbReference type="InterPro" id="IPR049237">
    <property type="entry name" value="DUF2264_C"/>
</dbReference>
<dbReference type="GO" id="GO:0005506">
    <property type="term" value="F:iron ion binding"/>
    <property type="evidence" value="ECO:0007669"/>
    <property type="project" value="InterPro"/>
</dbReference>
<dbReference type="InterPro" id="IPR001128">
    <property type="entry name" value="Cyt_P450"/>
</dbReference>
<evidence type="ECO:0000256" key="3">
    <source>
        <dbReference type="SAM" id="Phobius"/>
    </source>
</evidence>
<dbReference type="InParanoid" id="A0A1V8TNC7"/>
<feature type="domain" description="DUF2264" evidence="5">
    <location>
        <begin position="873"/>
        <end position="1139"/>
    </location>
</feature>
<dbReference type="Pfam" id="PF10022">
    <property type="entry name" value="DUF2264"/>
    <property type="match status" value="1"/>
</dbReference>
<keyword evidence="3" id="KW-1133">Transmembrane helix</keyword>
<accession>A0A1V8TNC7</accession>
<dbReference type="PROSITE" id="PS00086">
    <property type="entry name" value="CYTOCHROME_P450"/>
    <property type="match status" value="1"/>
</dbReference>
<dbReference type="InterPro" id="IPR036396">
    <property type="entry name" value="Cyt_P450_sf"/>
</dbReference>
<evidence type="ECO:0000313" key="7">
    <source>
        <dbReference type="Proteomes" id="UP000192596"/>
    </source>
</evidence>
<organism evidence="6 7">
    <name type="scientific">Cryoendolithus antarcticus</name>
    <dbReference type="NCBI Taxonomy" id="1507870"/>
    <lineage>
        <taxon>Eukaryota</taxon>
        <taxon>Fungi</taxon>
        <taxon>Dikarya</taxon>
        <taxon>Ascomycota</taxon>
        <taxon>Pezizomycotina</taxon>
        <taxon>Dothideomycetes</taxon>
        <taxon>Dothideomycetidae</taxon>
        <taxon>Cladosporiales</taxon>
        <taxon>Cladosporiaceae</taxon>
        <taxon>Cryoendolithus</taxon>
    </lineage>
</organism>
<gene>
    <name evidence="6" type="ORF">B0A48_02278</name>
</gene>
<dbReference type="PANTHER" id="PTHR35339:SF4">
    <property type="entry name" value="LINALOOL DEHYDRATASE_ISOMERASE DOMAIN-CONTAINING PROTEIN"/>
    <property type="match status" value="1"/>
</dbReference>
<keyword evidence="3" id="KW-0812">Transmembrane</keyword>
<dbReference type="Pfam" id="PF00067">
    <property type="entry name" value="p450"/>
    <property type="match status" value="1"/>
</dbReference>
<feature type="transmembrane region" description="Helical" evidence="3">
    <location>
        <begin position="12"/>
        <end position="29"/>
    </location>
</feature>
<comment type="caution">
    <text evidence="6">The sequence shown here is derived from an EMBL/GenBank/DDBJ whole genome shotgun (WGS) entry which is preliminary data.</text>
</comment>
<dbReference type="GO" id="GO:0004497">
    <property type="term" value="F:monooxygenase activity"/>
    <property type="evidence" value="ECO:0007669"/>
    <property type="project" value="InterPro"/>
</dbReference>
<dbReference type="STRING" id="1507870.A0A1V8TNC7"/>
<dbReference type="SUPFAM" id="SSF48264">
    <property type="entry name" value="Cytochrome P450"/>
    <property type="match status" value="1"/>
</dbReference>
<keyword evidence="3" id="KW-0472">Membrane</keyword>
<evidence type="ECO:0008006" key="8">
    <source>
        <dbReference type="Google" id="ProtNLM"/>
    </source>
</evidence>
<keyword evidence="1" id="KW-0479">Metal-binding</keyword>
<feature type="domain" description="DUF2264" evidence="4">
    <location>
        <begin position="521"/>
        <end position="861"/>
    </location>
</feature>
<keyword evidence="7" id="KW-1185">Reference proteome</keyword>
<dbReference type="InterPro" id="IPR016624">
    <property type="entry name" value="UCP014753"/>
</dbReference>
<dbReference type="GO" id="GO:0020037">
    <property type="term" value="F:heme binding"/>
    <property type="evidence" value="ECO:0007669"/>
    <property type="project" value="InterPro"/>
</dbReference>
<dbReference type="Pfam" id="PF20938">
    <property type="entry name" value="DUF2264_C"/>
    <property type="match status" value="1"/>
</dbReference>
<dbReference type="GO" id="GO:0016705">
    <property type="term" value="F:oxidoreductase activity, acting on paired donors, with incorporation or reduction of molecular oxygen"/>
    <property type="evidence" value="ECO:0007669"/>
    <property type="project" value="InterPro"/>
</dbReference>
<evidence type="ECO:0000256" key="2">
    <source>
        <dbReference type="ARBA" id="ARBA00023004"/>
    </source>
</evidence>
<dbReference type="CDD" id="cd11041">
    <property type="entry name" value="CYP503A1-like"/>
    <property type="match status" value="1"/>
</dbReference>
<dbReference type="EMBL" id="NAJO01000004">
    <property type="protein sequence ID" value="OQO12814.1"/>
    <property type="molecule type" value="Genomic_DNA"/>
</dbReference>
<evidence type="ECO:0000256" key="1">
    <source>
        <dbReference type="ARBA" id="ARBA00022723"/>
    </source>
</evidence>
<reference evidence="7" key="1">
    <citation type="submission" date="2017-03" db="EMBL/GenBank/DDBJ databases">
        <title>Genomes of endolithic fungi from Antarctica.</title>
        <authorList>
            <person name="Coleine C."/>
            <person name="Masonjones S."/>
            <person name="Stajich J.E."/>
        </authorList>
    </citation>
    <scope>NUCLEOTIDE SEQUENCE [LARGE SCALE GENOMIC DNA]</scope>
    <source>
        <strain evidence="7">CCFEE 5527</strain>
    </source>
</reference>
<dbReference type="Gene3D" id="1.10.630.10">
    <property type="entry name" value="Cytochrome P450"/>
    <property type="match status" value="1"/>
</dbReference>
<evidence type="ECO:0000259" key="5">
    <source>
        <dbReference type="Pfam" id="PF20938"/>
    </source>
</evidence>
<dbReference type="PANTHER" id="PTHR35339">
    <property type="entry name" value="LINALOOL DEHYDRATASE_ISOMERASE DOMAIN-CONTAINING PROTEIN"/>
    <property type="match status" value="1"/>
</dbReference>
<evidence type="ECO:0000259" key="4">
    <source>
        <dbReference type="Pfam" id="PF10022"/>
    </source>
</evidence>
<dbReference type="Proteomes" id="UP000192596">
    <property type="component" value="Unassembled WGS sequence"/>
</dbReference>
<evidence type="ECO:0000313" key="6">
    <source>
        <dbReference type="EMBL" id="OQO12814.1"/>
    </source>
</evidence>
<dbReference type="InterPro" id="IPR017972">
    <property type="entry name" value="Cyt_P450_CS"/>
</dbReference>